<keyword evidence="1" id="KW-0808">Transferase</keyword>
<name>A0ABU1ZPI5_9BURK</name>
<protein>
    <submittedName>
        <fullName evidence="1">4'-phosphopantetheinyl transferase</fullName>
        <ecNumber evidence="1">2.7.8.-</ecNumber>
    </submittedName>
</protein>
<reference evidence="1 2" key="1">
    <citation type="submission" date="2023-07" db="EMBL/GenBank/DDBJ databases">
        <title>Sorghum-associated microbial communities from plants grown in Nebraska, USA.</title>
        <authorList>
            <person name="Schachtman D."/>
        </authorList>
    </citation>
    <scope>NUCLEOTIDE SEQUENCE [LARGE SCALE GENOMIC DNA]</scope>
    <source>
        <strain evidence="1 2">BE308</strain>
    </source>
</reference>
<evidence type="ECO:0000313" key="2">
    <source>
        <dbReference type="Proteomes" id="UP001268089"/>
    </source>
</evidence>
<dbReference type="InterPro" id="IPR037143">
    <property type="entry name" value="4-PPantetheinyl_Trfase_dom_sf"/>
</dbReference>
<sequence>MGTTAAHPWPAYAWPSDADKVLAALRQGKGAVIYRQLPHRTPRNEARGAIRLALRQAMALWLDCPADSVALSTHAGAPLRIEHPSTATQVSISHEDGLSVAAIHPYRAIGVDVLATTDPSWADECLTLARDYMGPYVATRLARLPTARQATAFASAWTQWEAGLKSCGLGLSEWTSTLQDSVARCDIRWLELPEGYCGAVALRPGRAL</sequence>
<comment type="caution">
    <text evidence="1">The sequence shown here is derived from an EMBL/GenBank/DDBJ whole genome shotgun (WGS) entry which is preliminary data.</text>
</comment>
<keyword evidence="2" id="KW-1185">Reference proteome</keyword>
<organism evidence="1 2">
    <name type="scientific">Rhodoferax saidenbachensis</name>
    <dbReference type="NCBI Taxonomy" id="1484693"/>
    <lineage>
        <taxon>Bacteria</taxon>
        <taxon>Pseudomonadati</taxon>
        <taxon>Pseudomonadota</taxon>
        <taxon>Betaproteobacteria</taxon>
        <taxon>Burkholderiales</taxon>
        <taxon>Comamonadaceae</taxon>
        <taxon>Rhodoferax</taxon>
    </lineage>
</organism>
<dbReference type="Gene3D" id="3.90.470.20">
    <property type="entry name" value="4'-phosphopantetheinyl transferase domain"/>
    <property type="match status" value="2"/>
</dbReference>
<proteinExistence type="predicted"/>
<dbReference type="SUPFAM" id="SSF56214">
    <property type="entry name" value="4'-phosphopantetheinyl transferase"/>
    <property type="match status" value="1"/>
</dbReference>
<dbReference type="GO" id="GO:0016740">
    <property type="term" value="F:transferase activity"/>
    <property type="evidence" value="ECO:0007669"/>
    <property type="project" value="UniProtKB-KW"/>
</dbReference>
<evidence type="ECO:0000313" key="1">
    <source>
        <dbReference type="EMBL" id="MDR7306436.1"/>
    </source>
</evidence>
<gene>
    <name evidence="1" type="ORF">J2X15_001719</name>
</gene>
<dbReference type="RefSeq" id="WP_310341535.1">
    <property type="nucleotide sequence ID" value="NZ_JAVDXO010000003.1"/>
</dbReference>
<dbReference type="Proteomes" id="UP001268089">
    <property type="component" value="Unassembled WGS sequence"/>
</dbReference>
<dbReference type="EMBL" id="JAVDXO010000003">
    <property type="protein sequence ID" value="MDR7306436.1"/>
    <property type="molecule type" value="Genomic_DNA"/>
</dbReference>
<accession>A0ABU1ZPI5</accession>
<dbReference type="EC" id="2.7.8.-" evidence="1"/>